<comment type="similarity">
    <text evidence="1">Belongs to the glycosyltransferase 25 family.</text>
</comment>
<evidence type="ECO:0000259" key="4">
    <source>
        <dbReference type="Pfam" id="PF01755"/>
    </source>
</evidence>
<evidence type="ECO:0000256" key="2">
    <source>
        <dbReference type="ARBA" id="ARBA00022676"/>
    </source>
</evidence>
<feature type="domain" description="Glycosyl transferase family 25" evidence="4">
    <location>
        <begin position="294"/>
        <end position="473"/>
    </location>
</feature>
<dbReference type="Pfam" id="PF01755">
    <property type="entry name" value="Glyco_transf_25"/>
    <property type="match status" value="1"/>
</dbReference>
<evidence type="ECO:0000313" key="6">
    <source>
        <dbReference type="Proteomes" id="UP001432027"/>
    </source>
</evidence>
<dbReference type="PANTHER" id="PTHR10730">
    <property type="entry name" value="PROCOLLAGEN-LYSINE,2-OXOGLUTARATE 5-DIOXYGENASE/GLYCOSYLTRANSFERASE 25 FAMILY MEMBER"/>
    <property type="match status" value="1"/>
</dbReference>
<dbReference type="Proteomes" id="UP001432027">
    <property type="component" value="Unassembled WGS sequence"/>
</dbReference>
<dbReference type="CDD" id="cd06532">
    <property type="entry name" value="Glyco_transf_25"/>
    <property type="match status" value="1"/>
</dbReference>
<keyword evidence="6" id="KW-1185">Reference proteome</keyword>
<dbReference type="InterPro" id="IPR050757">
    <property type="entry name" value="Collagen_mod_GT25"/>
</dbReference>
<evidence type="ECO:0000256" key="1">
    <source>
        <dbReference type="ARBA" id="ARBA00006721"/>
    </source>
</evidence>
<protein>
    <recommendedName>
        <fullName evidence="4">Glycosyl transferase family 25 domain-containing protein</fullName>
    </recommendedName>
</protein>
<dbReference type="GO" id="GO:0050211">
    <property type="term" value="F:procollagen galactosyltransferase activity"/>
    <property type="evidence" value="ECO:0007669"/>
    <property type="project" value="TreeGrafter"/>
</dbReference>
<keyword evidence="2" id="KW-0328">Glycosyltransferase</keyword>
<comment type="caution">
    <text evidence="5">The sequence shown here is derived from an EMBL/GenBank/DDBJ whole genome shotgun (WGS) entry which is preliminary data.</text>
</comment>
<evidence type="ECO:0000313" key="5">
    <source>
        <dbReference type="EMBL" id="GMS89521.1"/>
    </source>
</evidence>
<evidence type="ECO:0000256" key="3">
    <source>
        <dbReference type="ARBA" id="ARBA00022679"/>
    </source>
</evidence>
<organism evidence="5 6">
    <name type="scientific">Pristionchus entomophagus</name>
    <dbReference type="NCBI Taxonomy" id="358040"/>
    <lineage>
        <taxon>Eukaryota</taxon>
        <taxon>Metazoa</taxon>
        <taxon>Ecdysozoa</taxon>
        <taxon>Nematoda</taxon>
        <taxon>Chromadorea</taxon>
        <taxon>Rhabditida</taxon>
        <taxon>Rhabditina</taxon>
        <taxon>Diplogasteromorpha</taxon>
        <taxon>Diplogasteroidea</taxon>
        <taxon>Neodiplogasteridae</taxon>
        <taxon>Pristionchus</taxon>
    </lineage>
</organism>
<reference evidence="5" key="1">
    <citation type="submission" date="2023-10" db="EMBL/GenBank/DDBJ databases">
        <title>Genome assembly of Pristionchus species.</title>
        <authorList>
            <person name="Yoshida K."/>
            <person name="Sommer R.J."/>
        </authorList>
    </citation>
    <scope>NUCLEOTIDE SEQUENCE</scope>
    <source>
        <strain evidence="5">RS0144</strain>
    </source>
</reference>
<keyword evidence="3" id="KW-0808">Transferase</keyword>
<dbReference type="InterPro" id="IPR002654">
    <property type="entry name" value="Glyco_trans_25"/>
</dbReference>
<dbReference type="PANTHER" id="PTHR10730:SF53">
    <property type="entry name" value="GLYCOSYLTRANSFERASE 25 FAMILY MEMBER"/>
    <property type="match status" value="1"/>
</dbReference>
<name>A0AAV5T1Z3_9BILA</name>
<dbReference type="AlphaFoldDB" id="A0AAV5T1Z3"/>
<proteinExistence type="inferred from homology"/>
<gene>
    <name evidence="5" type="ORF">PENTCL1PPCAC_11696</name>
</gene>
<dbReference type="EMBL" id="BTSX01000003">
    <property type="protein sequence ID" value="GMS89521.1"/>
    <property type="molecule type" value="Genomic_DNA"/>
</dbReference>
<sequence length="534" mass="61617">MILLLVLFIPVCLCLSPFPPEDGDVRHLYPQSTISILLGSHSHILPYLLGWIENVEYPKNRLHLNIYLSVDGKEDSTREQIQWWKGQSSSLFKSISIHEIEKLEGSNWAEHSLNNARQRQSSFLLFWNGDDLPSNSRFLTKIFHQSRPVISSLLVSPPSYRGRWNIDLSTDLLKIKSGTELKEIDGVSFPFILNLDKMDSAYLTFDGGNVRDYEGNESPLEVFEFSAKVMGIPLFVDRSLDIGWHFHSSFPLEERRMSLRFLLADLIVDHSSISIPQSRSVRAPLPQKKKFGFEKIYVINLRRRPERRKIMEGICDVIGMDCEFMEATDGRSLPSSYPLTQLHSFFDPSSKRKMTNGEVGCFLSHYRIWESMVSSGVSRLLVLEDDARLVDGAFKMIGEMMEDSVKERIDWGLIYMGRKRTPQHTKKDMWVSGVRHLSTVGYSYWTVGYALSLDGAKSLLNGKPLERMVPVDEYLPIIANVHPNLEWMNAFEDRSLRMFTIHPLVVYPHRYTNEKGHLSDTEESEIYIERREEL</sequence>
<accession>A0AAV5T1Z3</accession>